<evidence type="ECO:0000256" key="2">
    <source>
        <dbReference type="SAM" id="MobiDB-lite"/>
    </source>
</evidence>
<dbReference type="Gene3D" id="3.40.50.2300">
    <property type="match status" value="1"/>
</dbReference>
<dbReference type="PROSITE" id="PS50921">
    <property type="entry name" value="ANTAR"/>
    <property type="match status" value="1"/>
</dbReference>
<dbReference type="SUPFAM" id="SSF52172">
    <property type="entry name" value="CheY-like"/>
    <property type="match status" value="1"/>
</dbReference>
<evidence type="ECO:0000259" key="4">
    <source>
        <dbReference type="PROSITE" id="PS50921"/>
    </source>
</evidence>
<dbReference type="Gene3D" id="1.10.10.10">
    <property type="entry name" value="Winged helix-like DNA-binding domain superfamily/Winged helix DNA-binding domain"/>
    <property type="match status" value="1"/>
</dbReference>
<dbReference type="InterPro" id="IPR005561">
    <property type="entry name" value="ANTAR"/>
</dbReference>
<dbReference type="Proteomes" id="UP001596356">
    <property type="component" value="Unassembled WGS sequence"/>
</dbReference>
<feature type="domain" description="ANTAR" evidence="4">
    <location>
        <begin position="130"/>
        <end position="191"/>
    </location>
</feature>
<dbReference type="RefSeq" id="WP_377822073.1">
    <property type="nucleotide sequence ID" value="NZ_JBHSWJ010000002.1"/>
</dbReference>
<dbReference type="PROSITE" id="PS50110">
    <property type="entry name" value="RESPONSE_REGULATORY"/>
    <property type="match status" value="1"/>
</dbReference>
<dbReference type="InterPro" id="IPR008327">
    <property type="entry name" value="Sig_transdc_resp-reg_antiterm"/>
</dbReference>
<evidence type="ECO:0000313" key="6">
    <source>
        <dbReference type="Proteomes" id="UP001596356"/>
    </source>
</evidence>
<dbReference type="PIRSF" id="PIRSF036382">
    <property type="entry name" value="RR_antiterm"/>
    <property type="match status" value="1"/>
</dbReference>
<evidence type="ECO:0000259" key="3">
    <source>
        <dbReference type="PROSITE" id="PS50110"/>
    </source>
</evidence>
<dbReference type="PANTHER" id="PTHR43228:SF6">
    <property type="entry name" value="RESPONSE REGULATOR RECEIVER"/>
    <property type="match status" value="1"/>
</dbReference>
<accession>A0ABW2AS55</accession>
<proteinExistence type="predicted"/>
<dbReference type="InterPro" id="IPR001789">
    <property type="entry name" value="Sig_transdc_resp-reg_receiver"/>
</dbReference>
<feature type="compositionally biased region" description="Low complexity" evidence="2">
    <location>
        <begin position="194"/>
        <end position="209"/>
    </location>
</feature>
<feature type="domain" description="Response regulatory" evidence="3">
    <location>
        <begin position="10"/>
        <end position="124"/>
    </location>
</feature>
<dbReference type="SMART" id="SM00448">
    <property type="entry name" value="REC"/>
    <property type="match status" value="1"/>
</dbReference>
<evidence type="ECO:0000313" key="5">
    <source>
        <dbReference type="EMBL" id="MFC6713942.1"/>
    </source>
</evidence>
<protein>
    <submittedName>
        <fullName evidence="5">ANTAR domain-containing response regulator</fullName>
    </submittedName>
</protein>
<keyword evidence="6" id="KW-1185">Reference proteome</keyword>
<reference evidence="6" key="1">
    <citation type="journal article" date="2019" name="Int. J. Syst. Evol. Microbiol.">
        <title>The Global Catalogue of Microorganisms (GCM) 10K type strain sequencing project: providing services to taxonomists for standard genome sequencing and annotation.</title>
        <authorList>
            <consortium name="The Broad Institute Genomics Platform"/>
            <consortium name="The Broad Institute Genome Sequencing Center for Infectious Disease"/>
            <person name="Wu L."/>
            <person name="Ma J."/>
        </authorList>
    </citation>
    <scope>NUCLEOTIDE SEQUENCE [LARGE SCALE GENOMIC DNA]</scope>
    <source>
        <strain evidence="6">NBRC 106593</strain>
    </source>
</reference>
<gene>
    <name evidence="5" type="ORF">ACFQBT_08955</name>
</gene>
<sequence length="229" mass="24392">MSTVDTASPRILVAEDEAIIRLDLTEMLTESGYDVLEAVGDGRAAVERATALQPDIVVMDVKMPVLDGISAAEQLGASGVAPVVMLTAFSDKELVERASDAGVMAYVLKPFTIDDLRPAITVALHRWSERKALETEIADLGERLETRKRLDRAKGILMARLGLDEPGAFRWIQKTAMDRRLGMREVADAVIAGGAAPATPTAPSAGTAGQPVGERPKPSPPRAPADGQR</sequence>
<dbReference type="PANTHER" id="PTHR43228">
    <property type="entry name" value="TWO-COMPONENT RESPONSE REGULATOR"/>
    <property type="match status" value="1"/>
</dbReference>
<feature type="modified residue" description="4-aspartylphosphate" evidence="1">
    <location>
        <position position="60"/>
    </location>
</feature>
<comment type="caution">
    <text evidence="5">The sequence shown here is derived from an EMBL/GenBank/DDBJ whole genome shotgun (WGS) entry which is preliminary data.</text>
</comment>
<dbReference type="Pfam" id="PF00072">
    <property type="entry name" value="Response_reg"/>
    <property type="match status" value="1"/>
</dbReference>
<keyword evidence="1" id="KW-0597">Phosphoprotein</keyword>
<feature type="region of interest" description="Disordered" evidence="2">
    <location>
        <begin position="194"/>
        <end position="229"/>
    </location>
</feature>
<organism evidence="5 6">
    <name type="scientific">Branchiibius cervicis</name>
    <dbReference type="NCBI Taxonomy" id="908252"/>
    <lineage>
        <taxon>Bacteria</taxon>
        <taxon>Bacillati</taxon>
        <taxon>Actinomycetota</taxon>
        <taxon>Actinomycetes</taxon>
        <taxon>Micrococcales</taxon>
        <taxon>Dermacoccaceae</taxon>
        <taxon>Branchiibius</taxon>
    </lineage>
</organism>
<dbReference type="Pfam" id="PF03861">
    <property type="entry name" value="ANTAR"/>
    <property type="match status" value="1"/>
</dbReference>
<dbReference type="InterPro" id="IPR052048">
    <property type="entry name" value="ST_Response_Regulator"/>
</dbReference>
<evidence type="ECO:0000256" key="1">
    <source>
        <dbReference type="PROSITE-ProRule" id="PRU00169"/>
    </source>
</evidence>
<dbReference type="SMART" id="SM01012">
    <property type="entry name" value="ANTAR"/>
    <property type="match status" value="1"/>
</dbReference>
<dbReference type="InterPro" id="IPR011006">
    <property type="entry name" value="CheY-like_superfamily"/>
</dbReference>
<dbReference type="EMBL" id="JBHSWJ010000002">
    <property type="protein sequence ID" value="MFC6713942.1"/>
    <property type="molecule type" value="Genomic_DNA"/>
</dbReference>
<name>A0ABW2AS55_9MICO</name>
<dbReference type="InterPro" id="IPR036388">
    <property type="entry name" value="WH-like_DNA-bd_sf"/>
</dbReference>